<proteinExistence type="predicted"/>
<protein>
    <submittedName>
        <fullName evidence="1">Uncharacterized protein</fullName>
    </submittedName>
</protein>
<dbReference type="Proteomes" id="UP001432180">
    <property type="component" value="Chromosome"/>
</dbReference>
<sequence>MTILQSQINDAPRQLCIDLPPESELIDRYGLDDPHINRYRGASYAPDVI</sequence>
<keyword evidence="2" id="KW-1185">Reference proteome</keyword>
<name>A0ABZ0S514_9GAMM</name>
<gene>
    <name evidence="1" type="ORF">Thiowin_01019</name>
</gene>
<evidence type="ECO:0000313" key="2">
    <source>
        <dbReference type="Proteomes" id="UP001432180"/>
    </source>
</evidence>
<accession>A0ABZ0S514</accession>
<evidence type="ECO:0000313" key="1">
    <source>
        <dbReference type="EMBL" id="WPL16082.1"/>
    </source>
</evidence>
<organism evidence="1 2">
    <name type="scientific">Thiorhodovibrio winogradskyi</name>
    <dbReference type="NCBI Taxonomy" id="77007"/>
    <lineage>
        <taxon>Bacteria</taxon>
        <taxon>Pseudomonadati</taxon>
        <taxon>Pseudomonadota</taxon>
        <taxon>Gammaproteobacteria</taxon>
        <taxon>Chromatiales</taxon>
        <taxon>Chromatiaceae</taxon>
        <taxon>Thiorhodovibrio</taxon>
    </lineage>
</organism>
<dbReference type="EMBL" id="CP121472">
    <property type="protein sequence ID" value="WPL16082.1"/>
    <property type="molecule type" value="Genomic_DNA"/>
</dbReference>
<reference evidence="1 2" key="1">
    <citation type="journal article" date="2023" name="Microorganisms">
        <title>Thiorhodovibrio frisius and Trv. litoralis spp. nov., Two Novel Members from a Clade of Fastidious Purple Sulfur Bacteria That Exhibit Unique Red-Shifted Light-Harvesting Capabilities.</title>
        <authorList>
            <person name="Methner A."/>
            <person name="Kuzyk S.B."/>
            <person name="Petersen J."/>
            <person name="Bauer S."/>
            <person name="Brinkmann H."/>
            <person name="Sichau K."/>
            <person name="Wanner G."/>
            <person name="Wolf J."/>
            <person name="Neumann-Schaal M."/>
            <person name="Henke P."/>
            <person name="Tank M."/>
            <person name="Sproer C."/>
            <person name="Bunk B."/>
            <person name="Overmann J."/>
        </authorList>
    </citation>
    <scope>NUCLEOTIDE SEQUENCE [LARGE SCALE GENOMIC DNA]</scope>
    <source>
        <strain evidence="1 2">DSM 6702</strain>
    </source>
</reference>